<organism evidence="1 2">
    <name type="scientific">Papio anubis</name>
    <name type="common">Olive baboon</name>
    <dbReference type="NCBI Taxonomy" id="9555"/>
    <lineage>
        <taxon>Eukaryota</taxon>
        <taxon>Metazoa</taxon>
        <taxon>Chordata</taxon>
        <taxon>Craniata</taxon>
        <taxon>Vertebrata</taxon>
        <taxon>Euteleostomi</taxon>
        <taxon>Mammalia</taxon>
        <taxon>Eutheria</taxon>
        <taxon>Euarchontoglires</taxon>
        <taxon>Primates</taxon>
        <taxon>Haplorrhini</taxon>
        <taxon>Catarrhini</taxon>
        <taxon>Cercopithecidae</taxon>
        <taxon>Cercopithecinae</taxon>
        <taxon>Papio</taxon>
    </lineage>
</organism>
<sequence length="139" mass="15492">GQCFKGLWSLKTKWDNGEQLSSGTNVNAPRTGQFGVQWRNLGSLQLPPPGFKRVSCLSLLSSWDHRRTPPRAANLGIFGRDGISLCWPGWSQTPYLSRSTCLGLPMCWDYRHEPPCLADPPTLSTEYYLSFMAALAPMS</sequence>
<dbReference type="PANTHER" id="PTHR46254">
    <property type="entry name" value="PROTEIN GVQW1-RELATED"/>
    <property type="match status" value="1"/>
</dbReference>
<name>A0A8I5NIY5_PAPAN</name>
<accession>A0A8I5NIY5</accession>
<keyword evidence="2" id="KW-1185">Reference proteome</keyword>
<reference evidence="1" key="2">
    <citation type="submission" date="2025-08" db="UniProtKB">
        <authorList>
            <consortium name="Ensembl"/>
        </authorList>
    </citation>
    <scope>IDENTIFICATION</scope>
</reference>
<proteinExistence type="predicted"/>
<dbReference type="Proteomes" id="UP000028761">
    <property type="component" value="Chromosome 2"/>
</dbReference>
<dbReference type="Ensembl" id="ENSPANT00000075187.1">
    <property type="protein sequence ID" value="ENSPANP00000049451.1"/>
    <property type="gene ID" value="ENSPANG00000051236.1"/>
</dbReference>
<reference evidence="1 2" key="1">
    <citation type="submission" date="2012-03" db="EMBL/GenBank/DDBJ databases">
        <title>Whole Genome Assembly of Papio anubis.</title>
        <authorList>
            <person name="Liu Y.L."/>
            <person name="Abraham K.A."/>
            <person name="Akbar H.A."/>
            <person name="Ali S.A."/>
            <person name="Anosike U.A."/>
            <person name="Aqrawi P.A."/>
            <person name="Arias F.A."/>
            <person name="Attaway T.A."/>
            <person name="Awwad R.A."/>
            <person name="Babu C.B."/>
            <person name="Bandaranaike D.B."/>
            <person name="Battles P.B."/>
            <person name="Bell A.B."/>
            <person name="Beltran B.B."/>
            <person name="Berhane-Mersha D.B."/>
            <person name="Bess C.B."/>
            <person name="Bickham C.B."/>
            <person name="Bolden T.B."/>
            <person name="Carter K.C."/>
            <person name="Chau D.C."/>
            <person name="Chavez A.C."/>
            <person name="Clerc-Blankenburg K.C."/>
            <person name="Coyle M.C."/>
            <person name="Dao M.D."/>
            <person name="Davila M.L.D."/>
            <person name="Davy-Carroll L.D."/>
            <person name="Denson S.D."/>
            <person name="Dinh H.D."/>
            <person name="Fernandez S.F."/>
            <person name="Fernando P.F."/>
            <person name="Forbes L.F."/>
            <person name="Francis C.F."/>
            <person name="Francisco L.F."/>
            <person name="Fu Q.F."/>
            <person name="Garcia-Iii R.G."/>
            <person name="Garrett T.G."/>
            <person name="Gross S.G."/>
            <person name="Gubbala S.G."/>
            <person name="Hirani K.H."/>
            <person name="Hogues M.H."/>
            <person name="Hollins B.H."/>
            <person name="Jackson L.J."/>
            <person name="Javaid M.J."/>
            <person name="Jhangiani S.J."/>
            <person name="Johnson A.J."/>
            <person name="Johnson B.J."/>
            <person name="Jones J.J."/>
            <person name="Joshi V.J."/>
            <person name="Kalu J.K."/>
            <person name="Khan N.K."/>
            <person name="Korchina V.K."/>
            <person name="Kovar C.K."/>
            <person name="Lago L.L."/>
            <person name="Lara F.L."/>
            <person name="Le T.-K.L."/>
            <person name="Lee S.L."/>
            <person name="Legall-Iii F.L."/>
            <person name="Lemon S.L."/>
            <person name="Liu J.L."/>
            <person name="Liu Y.-S.L."/>
            <person name="Liyanage D.L."/>
            <person name="Lopez J.L."/>
            <person name="Lorensuhewa L.L."/>
            <person name="Mata R.M."/>
            <person name="Mathew T.M."/>
            <person name="Mercado C.M."/>
            <person name="Mercado I.M."/>
            <person name="Morales K.M."/>
            <person name="Morgan M.M."/>
            <person name="Munidasa M.M."/>
            <person name="Ngo D.N."/>
            <person name="Nguyen L.N."/>
            <person name="Nguyen T.N."/>
            <person name="Nguyen N.N."/>
            <person name="Obregon M.O."/>
            <person name="Okwuonu G.O."/>
            <person name="Ongeri F.O."/>
            <person name="Onwere C.O."/>
            <person name="Osifeso I.O."/>
            <person name="Parra A.P."/>
            <person name="Patil S.P."/>
            <person name="Perez A.P."/>
            <person name="Perez Y.P."/>
            <person name="Pham C.P."/>
            <person name="Pu L.-L.P."/>
            <person name="Puazo M.P."/>
            <person name="Quiroz J.Q."/>
            <person name="Rouhana J.R."/>
            <person name="Ruiz M.R."/>
            <person name="Ruiz S.-J.R."/>
            <person name="Saada N.S."/>
            <person name="Santibanez J.S."/>
            <person name="Scheel M.S."/>
            <person name="Schneider B.S."/>
            <person name="Simmons D.S."/>
            <person name="Sisson I.S."/>
            <person name="Tang L.-Y.T."/>
            <person name="Thornton R.T."/>
            <person name="Tisius J.T."/>
            <person name="Toledanes G.T."/>
            <person name="Trejos Z.T."/>
            <person name="Usmani K.U."/>
            <person name="Varghese R.V."/>
            <person name="Vattathil S.V."/>
            <person name="Vee V.V."/>
            <person name="Walker D.W."/>
            <person name="Weissenberger G.W."/>
            <person name="White C.W."/>
            <person name="Williams A.W."/>
            <person name="Woodworth J.W."/>
            <person name="Wright R.W."/>
            <person name="Zhu Y.Z."/>
            <person name="Han Y.H."/>
            <person name="Newsham I.N."/>
            <person name="Nazareth L.N."/>
            <person name="Worley K.W."/>
            <person name="Muzny D.M."/>
            <person name="Rogers J.R."/>
            <person name="Gibbs R.G."/>
        </authorList>
    </citation>
    <scope>NUCLEOTIDE SEQUENCE [LARGE SCALE GENOMIC DNA]</scope>
</reference>
<evidence type="ECO:0000313" key="1">
    <source>
        <dbReference type="Ensembl" id="ENSPANP00000049451.1"/>
    </source>
</evidence>
<dbReference type="AlphaFoldDB" id="A0A8I5NIY5"/>
<evidence type="ECO:0000313" key="2">
    <source>
        <dbReference type="Proteomes" id="UP000028761"/>
    </source>
</evidence>
<protein>
    <submittedName>
        <fullName evidence="1">Uncharacterized protein</fullName>
    </submittedName>
</protein>
<reference evidence="1" key="3">
    <citation type="submission" date="2025-09" db="UniProtKB">
        <authorList>
            <consortium name="Ensembl"/>
        </authorList>
    </citation>
    <scope>IDENTIFICATION</scope>
</reference>
<dbReference type="GeneTree" id="ENSGT00940000161627"/>